<comment type="caution">
    <text evidence="2">The sequence shown here is derived from an EMBL/GenBank/DDBJ whole genome shotgun (WGS) entry which is preliminary data.</text>
</comment>
<proteinExistence type="predicted"/>
<name>A0A5C8ZLX0_9GAMM</name>
<dbReference type="EMBL" id="VRYZ01000009">
    <property type="protein sequence ID" value="TXS89473.1"/>
    <property type="molecule type" value="Genomic_DNA"/>
</dbReference>
<reference evidence="2 3" key="1">
    <citation type="submission" date="2019-08" db="EMBL/GenBank/DDBJ databases">
        <title>Parahaliea maris sp. nov., isolated from the surface seawater.</title>
        <authorList>
            <person name="Liu Y."/>
        </authorList>
    </citation>
    <scope>NUCLEOTIDE SEQUENCE [LARGE SCALE GENOMIC DNA]</scope>
    <source>
        <strain evidence="2 3">S2-26</strain>
    </source>
</reference>
<dbReference type="InterPro" id="IPR036291">
    <property type="entry name" value="NAD(P)-bd_dom_sf"/>
</dbReference>
<feature type="domain" description="NAD(P)-binding" evidence="1">
    <location>
        <begin position="10"/>
        <end position="313"/>
    </location>
</feature>
<evidence type="ECO:0000259" key="1">
    <source>
        <dbReference type="Pfam" id="PF16363"/>
    </source>
</evidence>
<organism evidence="2 3">
    <name type="scientific">Parahaliea aestuarii</name>
    <dbReference type="NCBI Taxonomy" id="1852021"/>
    <lineage>
        <taxon>Bacteria</taxon>
        <taxon>Pseudomonadati</taxon>
        <taxon>Pseudomonadota</taxon>
        <taxon>Gammaproteobacteria</taxon>
        <taxon>Cellvibrionales</taxon>
        <taxon>Halieaceae</taxon>
        <taxon>Parahaliea</taxon>
    </lineage>
</organism>
<dbReference type="CDD" id="cd05257">
    <property type="entry name" value="Arna_like_SDR_e"/>
    <property type="match status" value="1"/>
</dbReference>
<dbReference type="PANTHER" id="PTHR43000">
    <property type="entry name" value="DTDP-D-GLUCOSE 4,6-DEHYDRATASE-RELATED"/>
    <property type="match status" value="1"/>
</dbReference>
<sequence>MGKYAGKNVLVTGAAGFIGSHLTEALLSAGANVTALVRYNSRGSNGLLTSLTQKASPQSLSLLRGDITDINSVDTAVKGQDFVFHLAALVAIPYSYEAPKSYLRTNIEGTLNVLESVRKYGTKRLVHTSTSEVYGSALYVPMDETHSLQAQSPYAASKIAADKLVESYCRSFDVPAVTVRPFNTYGPGQSPRAVIPVTIQQALWSDEIRLGAIHPVRDMTFVGDTVRGFLYLGVKEGVESGTFNLGTGEGHSIGDIANRIRELTGRKDTIQYDPDRTRPSASEVDRLVSDHSRITQMCGWKPSVGLDEGLQRTIDWFRLKERPKNPGEYRK</sequence>
<dbReference type="GO" id="GO:0016831">
    <property type="term" value="F:carboxy-lyase activity"/>
    <property type="evidence" value="ECO:0007669"/>
    <property type="project" value="InterPro"/>
</dbReference>
<dbReference type="AlphaFoldDB" id="A0A5C8ZLX0"/>
<dbReference type="InterPro" id="IPR045869">
    <property type="entry name" value="Arna-like_SDR_e"/>
</dbReference>
<protein>
    <submittedName>
        <fullName evidence="2">SDR family NAD(P)-dependent oxidoreductase</fullName>
    </submittedName>
</protein>
<dbReference type="Proteomes" id="UP000321933">
    <property type="component" value="Unassembled WGS sequence"/>
</dbReference>
<gene>
    <name evidence="2" type="ORF">FVW59_18040</name>
</gene>
<accession>A0A5C8ZLX0</accession>
<evidence type="ECO:0000313" key="2">
    <source>
        <dbReference type="EMBL" id="TXS89473.1"/>
    </source>
</evidence>
<keyword evidence="3" id="KW-1185">Reference proteome</keyword>
<dbReference type="InterPro" id="IPR016040">
    <property type="entry name" value="NAD(P)-bd_dom"/>
</dbReference>
<dbReference type="OrthoDB" id="9803010at2"/>
<dbReference type="SUPFAM" id="SSF51735">
    <property type="entry name" value="NAD(P)-binding Rossmann-fold domains"/>
    <property type="match status" value="1"/>
</dbReference>
<evidence type="ECO:0000313" key="3">
    <source>
        <dbReference type="Proteomes" id="UP000321933"/>
    </source>
</evidence>
<dbReference type="Pfam" id="PF16363">
    <property type="entry name" value="GDP_Man_Dehyd"/>
    <property type="match status" value="1"/>
</dbReference>
<dbReference type="Gene3D" id="3.40.50.720">
    <property type="entry name" value="NAD(P)-binding Rossmann-like Domain"/>
    <property type="match status" value="1"/>
</dbReference>